<protein>
    <submittedName>
        <fullName evidence="2">Uncharacterized protein</fullName>
    </submittedName>
</protein>
<proteinExistence type="predicted"/>
<keyword evidence="3" id="KW-1185">Reference proteome</keyword>
<evidence type="ECO:0000313" key="2">
    <source>
        <dbReference type="EMBL" id="CAI5443827.1"/>
    </source>
</evidence>
<organism evidence="2 3">
    <name type="scientific">Caenorhabditis angaria</name>
    <dbReference type="NCBI Taxonomy" id="860376"/>
    <lineage>
        <taxon>Eukaryota</taxon>
        <taxon>Metazoa</taxon>
        <taxon>Ecdysozoa</taxon>
        <taxon>Nematoda</taxon>
        <taxon>Chromadorea</taxon>
        <taxon>Rhabditida</taxon>
        <taxon>Rhabditina</taxon>
        <taxon>Rhabditomorpha</taxon>
        <taxon>Rhabditoidea</taxon>
        <taxon>Rhabditidae</taxon>
        <taxon>Peloderinae</taxon>
        <taxon>Caenorhabditis</taxon>
    </lineage>
</organism>
<sequence>MKILILLLIFLARSINSLNDKEAKYILYLLLNDRFILPPTSESISKIFINPYQIFPCASDVYTFYNRTALLKREELFYNDWREKTNSPEFHESSSQYKKLEGERLSNFEKRKSMLLNNGADLGGEVEKLIGEMSPTVEHIIHLDDGFTVRFKNLQHNGRFNIVQQHYSFYLASETCFEP</sequence>
<feature type="signal peptide" evidence="1">
    <location>
        <begin position="1"/>
        <end position="17"/>
    </location>
</feature>
<gene>
    <name evidence="2" type="ORF">CAMP_LOCUS6464</name>
</gene>
<dbReference type="AlphaFoldDB" id="A0A9P1MY01"/>
<feature type="chain" id="PRO_5040438488" evidence="1">
    <location>
        <begin position="18"/>
        <end position="179"/>
    </location>
</feature>
<dbReference type="Proteomes" id="UP001152747">
    <property type="component" value="Unassembled WGS sequence"/>
</dbReference>
<evidence type="ECO:0000256" key="1">
    <source>
        <dbReference type="SAM" id="SignalP"/>
    </source>
</evidence>
<reference evidence="2" key="1">
    <citation type="submission" date="2022-11" db="EMBL/GenBank/DDBJ databases">
        <authorList>
            <person name="Kikuchi T."/>
        </authorList>
    </citation>
    <scope>NUCLEOTIDE SEQUENCE</scope>
    <source>
        <strain evidence="2">PS1010</strain>
    </source>
</reference>
<keyword evidence="1" id="KW-0732">Signal</keyword>
<evidence type="ECO:0000313" key="3">
    <source>
        <dbReference type="Proteomes" id="UP001152747"/>
    </source>
</evidence>
<comment type="caution">
    <text evidence="2">The sequence shown here is derived from an EMBL/GenBank/DDBJ whole genome shotgun (WGS) entry which is preliminary data.</text>
</comment>
<dbReference type="EMBL" id="CANHGI010000002">
    <property type="protein sequence ID" value="CAI5443827.1"/>
    <property type="molecule type" value="Genomic_DNA"/>
</dbReference>
<name>A0A9P1MY01_9PELO</name>
<accession>A0A9P1MY01</accession>